<dbReference type="Pfam" id="PF00884">
    <property type="entry name" value="Sulfatase"/>
    <property type="match status" value="1"/>
</dbReference>
<dbReference type="EMBL" id="GL832985">
    <property type="protein sequence ID" value="EGD79285.1"/>
    <property type="molecule type" value="Genomic_DNA"/>
</dbReference>
<dbReference type="InterPro" id="IPR017850">
    <property type="entry name" value="Alkaline_phosphatase_core_sf"/>
</dbReference>
<feature type="domain" description="Sulfatase N-terminal" evidence="5">
    <location>
        <begin position="53"/>
        <end position="406"/>
    </location>
</feature>
<evidence type="ECO:0000256" key="1">
    <source>
        <dbReference type="ARBA" id="ARBA00022723"/>
    </source>
</evidence>
<gene>
    <name evidence="6" type="ORF">PTSG_12912</name>
</gene>
<dbReference type="Proteomes" id="UP000007799">
    <property type="component" value="Unassembled WGS sequence"/>
</dbReference>
<dbReference type="InParanoid" id="F2UNT0"/>
<reference evidence="6" key="1">
    <citation type="submission" date="2009-08" db="EMBL/GenBank/DDBJ databases">
        <title>Annotation of Salpingoeca rosetta.</title>
        <authorList>
            <consortium name="The Broad Institute Genome Sequencing Platform"/>
            <person name="Russ C."/>
            <person name="Cuomo C."/>
            <person name="Burger G."/>
            <person name="Gray M.W."/>
            <person name="Holland P.W.H."/>
            <person name="King N."/>
            <person name="Lang F.B.F."/>
            <person name="Roger A.J."/>
            <person name="Ruiz-Trillo I."/>
            <person name="Young S.K."/>
            <person name="Zeng Q."/>
            <person name="Gargeya S."/>
            <person name="Alvarado L."/>
            <person name="Berlin A."/>
            <person name="Chapman S.B."/>
            <person name="Chen Z."/>
            <person name="Freedman E."/>
            <person name="Gellesch M."/>
            <person name="Goldberg J."/>
            <person name="Griggs A."/>
            <person name="Gujja S."/>
            <person name="Heilman E."/>
            <person name="Heiman D."/>
            <person name="Howarth C."/>
            <person name="Mehta T."/>
            <person name="Neiman D."/>
            <person name="Pearson M."/>
            <person name="Roberts A."/>
            <person name="Saif S."/>
            <person name="Shea T."/>
            <person name="Shenoy N."/>
            <person name="Sisk P."/>
            <person name="Stolte C."/>
            <person name="Sykes S."/>
            <person name="White J."/>
            <person name="Yandava C."/>
            <person name="Haas B."/>
            <person name="Nusbaum C."/>
            <person name="Birren B."/>
        </authorList>
    </citation>
    <scope>NUCLEOTIDE SEQUENCE [LARGE SCALE GENOMIC DNA]</scope>
    <source>
        <strain evidence="6">ATCC 50818</strain>
    </source>
</reference>
<keyword evidence="2" id="KW-0106">Calcium</keyword>
<dbReference type="RefSeq" id="XP_004989056.1">
    <property type="nucleotide sequence ID" value="XM_004988999.1"/>
</dbReference>
<evidence type="ECO:0000313" key="6">
    <source>
        <dbReference type="EMBL" id="EGD79285.1"/>
    </source>
</evidence>
<keyword evidence="7" id="KW-1185">Reference proteome</keyword>
<evidence type="ECO:0000256" key="3">
    <source>
        <dbReference type="ARBA" id="ARBA00023180"/>
    </source>
</evidence>
<dbReference type="PANTHER" id="PTHR10342">
    <property type="entry name" value="ARYLSULFATASE"/>
    <property type="match status" value="1"/>
</dbReference>
<protein>
    <recommendedName>
        <fullName evidence="5">Sulfatase N-terminal domain-containing protein</fullName>
    </recommendedName>
</protein>
<name>F2UNT0_SALR5</name>
<organism evidence="7">
    <name type="scientific">Salpingoeca rosetta (strain ATCC 50818 / BSB-021)</name>
    <dbReference type="NCBI Taxonomy" id="946362"/>
    <lineage>
        <taxon>Eukaryota</taxon>
        <taxon>Choanoflagellata</taxon>
        <taxon>Craspedida</taxon>
        <taxon>Salpingoecidae</taxon>
        <taxon>Salpingoeca</taxon>
    </lineage>
</organism>
<feature type="signal peptide" evidence="4">
    <location>
        <begin position="1"/>
        <end position="21"/>
    </location>
</feature>
<dbReference type="CDD" id="cd16029">
    <property type="entry name" value="4-S"/>
    <property type="match status" value="1"/>
</dbReference>
<evidence type="ECO:0000256" key="2">
    <source>
        <dbReference type="ARBA" id="ARBA00022837"/>
    </source>
</evidence>
<dbReference type="STRING" id="946362.F2UNT0"/>
<feature type="chain" id="PRO_5003288742" description="Sulfatase N-terminal domain-containing protein" evidence="4">
    <location>
        <begin position="22"/>
        <end position="562"/>
    </location>
</feature>
<dbReference type="GO" id="GO:0008484">
    <property type="term" value="F:sulfuric ester hydrolase activity"/>
    <property type="evidence" value="ECO:0007669"/>
    <property type="project" value="InterPro"/>
</dbReference>
<dbReference type="SUPFAM" id="SSF53649">
    <property type="entry name" value="Alkaline phosphatase-like"/>
    <property type="match status" value="1"/>
</dbReference>
<dbReference type="AlphaFoldDB" id="F2UNT0"/>
<evidence type="ECO:0000256" key="4">
    <source>
        <dbReference type="SAM" id="SignalP"/>
    </source>
</evidence>
<dbReference type="OrthoDB" id="195633at2759"/>
<proteinExistence type="predicted"/>
<keyword evidence="1" id="KW-0479">Metal-binding</keyword>
<dbReference type="PANTHER" id="PTHR10342:SF274">
    <property type="entry name" value="ARYLSULFATASE B"/>
    <property type="match status" value="1"/>
</dbReference>
<dbReference type="Gene3D" id="3.30.1120.10">
    <property type="match status" value="1"/>
</dbReference>
<evidence type="ECO:0000259" key="5">
    <source>
        <dbReference type="Pfam" id="PF00884"/>
    </source>
</evidence>
<dbReference type="eggNOG" id="KOG3867">
    <property type="taxonomic scope" value="Eukaryota"/>
</dbReference>
<evidence type="ECO:0000313" key="7">
    <source>
        <dbReference type="Proteomes" id="UP000007799"/>
    </source>
</evidence>
<sequence length="562" mass="61785">MMMMMRLLGVALVVGVMAVAALPAPAAATAAAAAVRTIGGDDDAAAPPSNQPPHILMVLVDDLGWADVGYHRSGPHKSDIQTPTIDKLVSQGIALERHYVHKVCSPTRASFQSGRLPVHGIDGQVVLCAPRAGIPENMTTVAQHLNKAGYASHFVGKWDVGMATPSHTPHGRGYNTSLNYFGHANWMWNQDEWQGSQNNVSHRPPCKAPDCFKDFWDTDRPAHNLSGTLYEEQLFVQRITDIIEAHDPSQPLFLTYASKVAHYPLQAPIEYQQQFANIEPPSRRVYHAMVKYLDDNLYYITTLMQKKGMWNNTLMVFSSDNGGPVMAFDGDCDASHPSRGYMCYNGEAGANNYPLRGGKYSFFEGGIRVNAFVSGGLIPADQRGSNRTGIMHIADWYATFCALAGVDPTDHRAAAANLPPIDSHNMWPYLAGQARFSPRDTVLVDRDVLVFGDYKLLLGASNPMANWSGPAYPNATTATSPISRYTLNCSDPGCLFNVVEDPEERHDLAEEKPDILKLMKFTLTELAKSIFPYNPGPVDPQCMKTAETKYDGFYGPWLNLDG</sequence>
<dbReference type="GO" id="GO:0046872">
    <property type="term" value="F:metal ion binding"/>
    <property type="evidence" value="ECO:0007669"/>
    <property type="project" value="UniProtKB-KW"/>
</dbReference>
<dbReference type="GeneID" id="16069598"/>
<dbReference type="OMA" id="HITHEGR"/>
<accession>F2UNT0</accession>
<dbReference type="InterPro" id="IPR000917">
    <property type="entry name" value="Sulfatase_N"/>
</dbReference>
<dbReference type="InterPro" id="IPR047115">
    <property type="entry name" value="ARSB"/>
</dbReference>
<keyword evidence="4" id="KW-0732">Signal</keyword>
<keyword evidence="3" id="KW-0325">Glycoprotein</keyword>
<dbReference type="KEGG" id="sre:PTSG_12912"/>
<dbReference type="Gene3D" id="3.40.720.10">
    <property type="entry name" value="Alkaline Phosphatase, subunit A"/>
    <property type="match status" value="1"/>
</dbReference>